<dbReference type="EMBL" id="CP126663">
    <property type="protein sequence ID" value="WKA06945.1"/>
    <property type="molecule type" value="Genomic_DNA"/>
</dbReference>
<protein>
    <submittedName>
        <fullName evidence="1">Uncharacterized protein</fullName>
    </submittedName>
</protein>
<sequence length="74" mass="8056">MSVRGCKMALMCQKVVSQLKGDFVAVSQLRNEGNYAANGTHVPKIGFAAAKHPSKWCFGCEILAQLCALVFKRP</sequence>
<proteinExistence type="predicted"/>
<keyword evidence="2" id="KW-1185">Reference proteome</keyword>
<name>A0ABY9DK15_VITVI</name>
<dbReference type="Proteomes" id="UP001227230">
    <property type="component" value="Chromosome 16"/>
</dbReference>
<reference evidence="1 2" key="1">
    <citation type="journal article" date="2023" name="Hortic Res">
        <title>The complete reference genome for grapevine (Vitis vinifera L.) genetics and breeding.</title>
        <authorList>
            <person name="Shi X."/>
            <person name="Cao S."/>
            <person name="Wang X."/>
            <person name="Huang S."/>
            <person name="Wang Y."/>
            <person name="Liu Z."/>
            <person name="Liu W."/>
            <person name="Leng X."/>
            <person name="Peng Y."/>
            <person name="Wang N."/>
            <person name="Wang Y."/>
            <person name="Ma Z."/>
            <person name="Xu X."/>
            <person name="Zhang F."/>
            <person name="Xue H."/>
            <person name="Zhong H."/>
            <person name="Wang Y."/>
            <person name="Zhang K."/>
            <person name="Velt A."/>
            <person name="Avia K."/>
            <person name="Holtgrawe D."/>
            <person name="Grimplet J."/>
            <person name="Matus J.T."/>
            <person name="Ware D."/>
            <person name="Wu X."/>
            <person name="Wang H."/>
            <person name="Liu C."/>
            <person name="Fang Y."/>
            <person name="Rustenholz C."/>
            <person name="Cheng Z."/>
            <person name="Xiao H."/>
            <person name="Zhou Y."/>
        </authorList>
    </citation>
    <scope>NUCLEOTIDE SEQUENCE [LARGE SCALE GENOMIC DNA]</scope>
    <source>
        <strain evidence="2">cv. Pinot noir / PN40024</strain>
        <tissue evidence="1">Leaf</tissue>
    </source>
</reference>
<evidence type="ECO:0000313" key="1">
    <source>
        <dbReference type="EMBL" id="WKA06945.1"/>
    </source>
</evidence>
<accession>A0ABY9DK15</accession>
<gene>
    <name evidence="1" type="ORF">VitviT2T_024820</name>
</gene>
<organism evidence="1 2">
    <name type="scientific">Vitis vinifera</name>
    <name type="common">Grape</name>
    <dbReference type="NCBI Taxonomy" id="29760"/>
    <lineage>
        <taxon>Eukaryota</taxon>
        <taxon>Viridiplantae</taxon>
        <taxon>Streptophyta</taxon>
        <taxon>Embryophyta</taxon>
        <taxon>Tracheophyta</taxon>
        <taxon>Spermatophyta</taxon>
        <taxon>Magnoliopsida</taxon>
        <taxon>eudicotyledons</taxon>
        <taxon>Gunneridae</taxon>
        <taxon>Pentapetalae</taxon>
        <taxon>rosids</taxon>
        <taxon>Vitales</taxon>
        <taxon>Vitaceae</taxon>
        <taxon>Viteae</taxon>
        <taxon>Vitis</taxon>
    </lineage>
</organism>
<evidence type="ECO:0000313" key="2">
    <source>
        <dbReference type="Proteomes" id="UP001227230"/>
    </source>
</evidence>